<evidence type="ECO:0000256" key="7">
    <source>
        <dbReference type="ARBA" id="ARBA00023137"/>
    </source>
</evidence>
<dbReference type="InterPro" id="IPR008271">
    <property type="entry name" value="Ser/Thr_kinase_AS"/>
</dbReference>
<dbReference type="InterPro" id="IPR052468">
    <property type="entry name" value="Dual_spec_MAPK_kinase"/>
</dbReference>
<dbReference type="PROSITE" id="PS00108">
    <property type="entry name" value="PROTEIN_KINASE_ST"/>
    <property type="match status" value="1"/>
</dbReference>
<dbReference type="Gene3D" id="1.10.510.10">
    <property type="entry name" value="Transferase(Phosphotransferase) domain 1"/>
    <property type="match status" value="1"/>
</dbReference>
<evidence type="ECO:0000256" key="5">
    <source>
        <dbReference type="ARBA" id="ARBA00022777"/>
    </source>
</evidence>
<dbReference type="Pfam" id="PF00069">
    <property type="entry name" value="Pkinase"/>
    <property type="match status" value="1"/>
</dbReference>
<dbReference type="GO" id="GO:0004708">
    <property type="term" value="F:MAP kinase kinase activity"/>
    <property type="evidence" value="ECO:0007669"/>
    <property type="project" value="UniProtKB-EC"/>
</dbReference>
<dbReference type="InterPro" id="IPR000719">
    <property type="entry name" value="Prot_kinase_dom"/>
</dbReference>
<comment type="caution">
    <text evidence="14">The sequence shown here is derived from an EMBL/GenBank/DDBJ whole genome shotgun (WGS) entry which is preliminary data.</text>
</comment>
<keyword evidence="7" id="KW-0829">Tyrosine-protein kinase</keyword>
<protein>
    <recommendedName>
        <fullName evidence="9">mitogen-activated protein kinase kinase</fullName>
        <ecNumber evidence="9">2.7.12.2</ecNumber>
    </recommendedName>
</protein>
<gene>
    <name evidence="14" type="ORF">PMAYCL1PPCAC_19782</name>
</gene>
<dbReference type="SMART" id="SM00220">
    <property type="entry name" value="S_TKc"/>
    <property type="match status" value="1"/>
</dbReference>
<evidence type="ECO:0000256" key="9">
    <source>
        <dbReference type="ARBA" id="ARBA00038999"/>
    </source>
</evidence>
<dbReference type="Gene3D" id="3.30.200.20">
    <property type="entry name" value="Phosphorylase Kinase, domain 1"/>
    <property type="match status" value="1"/>
</dbReference>
<evidence type="ECO:0000256" key="12">
    <source>
        <dbReference type="ARBA" id="ARBA00051693"/>
    </source>
</evidence>
<dbReference type="InterPro" id="IPR011009">
    <property type="entry name" value="Kinase-like_dom_sf"/>
</dbReference>
<evidence type="ECO:0000256" key="8">
    <source>
        <dbReference type="ARBA" id="ARBA00038035"/>
    </source>
</evidence>
<dbReference type="Proteomes" id="UP001328107">
    <property type="component" value="Unassembled WGS sequence"/>
</dbReference>
<evidence type="ECO:0000256" key="3">
    <source>
        <dbReference type="ARBA" id="ARBA00022679"/>
    </source>
</evidence>
<organism evidence="14 15">
    <name type="scientific">Pristionchus mayeri</name>
    <dbReference type="NCBI Taxonomy" id="1317129"/>
    <lineage>
        <taxon>Eukaryota</taxon>
        <taxon>Metazoa</taxon>
        <taxon>Ecdysozoa</taxon>
        <taxon>Nematoda</taxon>
        <taxon>Chromadorea</taxon>
        <taxon>Rhabditida</taxon>
        <taxon>Rhabditina</taxon>
        <taxon>Diplogasteromorpha</taxon>
        <taxon>Diplogasteroidea</taxon>
        <taxon>Neodiplogasteridae</taxon>
        <taxon>Pristionchus</taxon>
    </lineage>
</organism>
<comment type="catalytic activity">
    <reaction evidence="12">
        <text>L-tyrosyl-[protein] + ATP = O-phospho-L-tyrosyl-[protein] + ADP + H(+)</text>
        <dbReference type="Rhea" id="RHEA:10596"/>
        <dbReference type="Rhea" id="RHEA-COMP:10136"/>
        <dbReference type="Rhea" id="RHEA-COMP:20101"/>
        <dbReference type="ChEBI" id="CHEBI:15378"/>
        <dbReference type="ChEBI" id="CHEBI:30616"/>
        <dbReference type="ChEBI" id="CHEBI:46858"/>
        <dbReference type="ChEBI" id="CHEBI:61978"/>
        <dbReference type="ChEBI" id="CHEBI:456216"/>
        <dbReference type="EC" id="2.7.12.2"/>
    </reaction>
</comment>
<evidence type="ECO:0000256" key="10">
    <source>
        <dbReference type="ARBA" id="ARBA00049014"/>
    </source>
</evidence>
<keyword evidence="5" id="KW-0418">Kinase</keyword>
<evidence type="ECO:0000313" key="15">
    <source>
        <dbReference type="Proteomes" id="UP001328107"/>
    </source>
</evidence>
<dbReference type="GO" id="GO:0004713">
    <property type="term" value="F:protein tyrosine kinase activity"/>
    <property type="evidence" value="ECO:0007669"/>
    <property type="project" value="UniProtKB-KW"/>
</dbReference>
<evidence type="ECO:0000313" key="14">
    <source>
        <dbReference type="EMBL" id="GMR49587.1"/>
    </source>
</evidence>
<dbReference type="EMBL" id="BTRK01000004">
    <property type="protein sequence ID" value="GMR49587.1"/>
    <property type="molecule type" value="Genomic_DNA"/>
</dbReference>
<sequence length="383" mass="43149">FQPNMENQNANFRIGQHMEQIRIQAQTEQDNAEIEVLSLIDRDSGRFYFENEPVAEEFNVQNLQTLESIGRGSFTESVKRSIYTPRKLTIAVKIIHMIDRRSGQNDGKGEAEIVREAENARRSAHDNVVWLHGFVVEQMTCYMCMELMQANVDEVKKVAHDQAGLNIGNRFTNEEIEKFLGCVTVAVVDGLSHLRERARVMHRDIKPNNIMINDRGQVKICDFGVSKRLVTGITSTRARTTGAGCITYMAPEQFSDDVHTVGYGSKAGVWSLGISLHELATGHNAFLGLNDLVIATQIATGDPPRIPRSDHDGFSSHLRNFVDACLFKDELHRASLVATEPNCLQKRQFYKRNVERDDRKSTVMAVLDLVTPHLPHLRHNLGG</sequence>
<keyword evidence="3" id="KW-0808">Transferase</keyword>
<keyword evidence="4" id="KW-0547">Nucleotide-binding</keyword>
<keyword evidence="15" id="KW-1185">Reference proteome</keyword>
<dbReference type="EC" id="2.7.12.2" evidence="9"/>
<dbReference type="PANTHER" id="PTHR47238">
    <property type="entry name" value="MITOGEN-ACTIVATED PROTEIN KINASE KINASE 5"/>
    <property type="match status" value="1"/>
</dbReference>
<reference evidence="15" key="1">
    <citation type="submission" date="2022-10" db="EMBL/GenBank/DDBJ databases">
        <title>Genome assembly of Pristionchus species.</title>
        <authorList>
            <person name="Yoshida K."/>
            <person name="Sommer R.J."/>
        </authorList>
    </citation>
    <scope>NUCLEOTIDE SEQUENCE [LARGE SCALE GENOMIC DNA]</scope>
    <source>
        <strain evidence="15">RS5460</strain>
    </source>
</reference>
<evidence type="ECO:0000256" key="11">
    <source>
        <dbReference type="ARBA" id="ARBA00049299"/>
    </source>
</evidence>
<evidence type="ECO:0000256" key="6">
    <source>
        <dbReference type="ARBA" id="ARBA00022840"/>
    </source>
</evidence>
<evidence type="ECO:0000256" key="1">
    <source>
        <dbReference type="ARBA" id="ARBA00022527"/>
    </source>
</evidence>
<dbReference type="PANTHER" id="PTHR47238:SF4">
    <property type="entry name" value="MITOGEN-ACTIVATED PROTEIN KINASE KINASE 5"/>
    <property type="match status" value="1"/>
</dbReference>
<feature type="domain" description="Protein kinase" evidence="13">
    <location>
        <begin position="63"/>
        <end position="350"/>
    </location>
</feature>
<feature type="non-terminal residue" evidence="14">
    <location>
        <position position="1"/>
    </location>
</feature>
<comment type="similarity">
    <text evidence="8">Belongs to the protein kinase superfamily. STE Ser/Thr protein kinase family. MAP kinase kinase subfamily.</text>
</comment>
<accession>A0AAN5I2I4</accession>
<evidence type="ECO:0000259" key="13">
    <source>
        <dbReference type="PROSITE" id="PS50011"/>
    </source>
</evidence>
<comment type="catalytic activity">
    <reaction evidence="10">
        <text>L-seryl-[protein] + ATP = O-phospho-L-seryl-[protein] + ADP + H(+)</text>
        <dbReference type="Rhea" id="RHEA:17989"/>
        <dbReference type="Rhea" id="RHEA-COMP:9863"/>
        <dbReference type="Rhea" id="RHEA-COMP:11604"/>
        <dbReference type="ChEBI" id="CHEBI:15378"/>
        <dbReference type="ChEBI" id="CHEBI:29999"/>
        <dbReference type="ChEBI" id="CHEBI:30616"/>
        <dbReference type="ChEBI" id="CHEBI:83421"/>
        <dbReference type="ChEBI" id="CHEBI:456216"/>
        <dbReference type="EC" id="2.7.12.2"/>
    </reaction>
</comment>
<comment type="catalytic activity">
    <reaction evidence="11">
        <text>L-threonyl-[protein] + ATP = O-phospho-L-threonyl-[protein] + ADP + H(+)</text>
        <dbReference type="Rhea" id="RHEA:46608"/>
        <dbReference type="Rhea" id="RHEA-COMP:11060"/>
        <dbReference type="Rhea" id="RHEA-COMP:11605"/>
        <dbReference type="ChEBI" id="CHEBI:15378"/>
        <dbReference type="ChEBI" id="CHEBI:30013"/>
        <dbReference type="ChEBI" id="CHEBI:30616"/>
        <dbReference type="ChEBI" id="CHEBI:61977"/>
        <dbReference type="ChEBI" id="CHEBI:456216"/>
        <dbReference type="EC" id="2.7.12.2"/>
    </reaction>
</comment>
<dbReference type="GO" id="GO:0004674">
    <property type="term" value="F:protein serine/threonine kinase activity"/>
    <property type="evidence" value="ECO:0007669"/>
    <property type="project" value="UniProtKB-KW"/>
</dbReference>
<dbReference type="AlphaFoldDB" id="A0AAN5I2I4"/>
<proteinExistence type="inferred from homology"/>
<name>A0AAN5I2I4_9BILA</name>
<dbReference type="GO" id="GO:0005524">
    <property type="term" value="F:ATP binding"/>
    <property type="evidence" value="ECO:0007669"/>
    <property type="project" value="UniProtKB-KW"/>
</dbReference>
<evidence type="ECO:0000256" key="2">
    <source>
        <dbReference type="ARBA" id="ARBA00022553"/>
    </source>
</evidence>
<keyword evidence="2" id="KW-0597">Phosphoprotein</keyword>
<keyword evidence="6" id="KW-0067">ATP-binding</keyword>
<dbReference type="SUPFAM" id="SSF56112">
    <property type="entry name" value="Protein kinase-like (PK-like)"/>
    <property type="match status" value="1"/>
</dbReference>
<dbReference type="PROSITE" id="PS50011">
    <property type="entry name" value="PROTEIN_KINASE_DOM"/>
    <property type="match status" value="1"/>
</dbReference>
<evidence type="ECO:0000256" key="4">
    <source>
        <dbReference type="ARBA" id="ARBA00022741"/>
    </source>
</evidence>
<keyword evidence="1" id="KW-0723">Serine/threonine-protein kinase</keyword>